<keyword evidence="4 10" id="KW-0812">Transmembrane</keyword>
<comment type="subcellular location">
    <subcellularLocation>
        <location evidence="1">Cell membrane</location>
        <topology evidence="1">Multi-pass membrane protein</topology>
    </subcellularLocation>
</comment>
<keyword evidence="8" id="KW-0675">Receptor</keyword>
<dbReference type="PANTHER" id="PTHR21137:SF35">
    <property type="entry name" value="ODORANT RECEPTOR 19A-RELATED"/>
    <property type="match status" value="1"/>
</dbReference>
<dbReference type="PANTHER" id="PTHR21137">
    <property type="entry name" value="ODORANT RECEPTOR"/>
    <property type="match status" value="1"/>
</dbReference>
<keyword evidence="5" id="KW-0552">Olfaction</keyword>
<evidence type="ECO:0000256" key="2">
    <source>
        <dbReference type="ARBA" id="ARBA00022475"/>
    </source>
</evidence>
<evidence type="ECO:0008006" key="13">
    <source>
        <dbReference type="Google" id="ProtNLM"/>
    </source>
</evidence>
<keyword evidence="12" id="KW-1185">Reference proteome</keyword>
<evidence type="ECO:0000256" key="3">
    <source>
        <dbReference type="ARBA" id="ARBA00022606"/>
    </source>
</evidence>
<reference evidence="12" key="1">
    <citation type="submission" date="2013-09" db="EMBL/GenBank/DDBJ databases">
        <title>The Genome Sequence of Anopheles maculatus species B.</title>
        <authorList>
            <consortium name="The Broad Institute Genomics Platform"/>
            <person name="Neafsey D.E."/>
            <person name="Besansky N."/>
            <person name="Howell P."/>
            <person name="Walton C."/>
            <person name="Young S.K."/>
            <person name="Zeng Q."/>
            <person name="Gargeya S."/>
            <person name="Fitzgerald M."/>
            <person name="Haas B."/>
            <person name="Abouelleil A."/>
            <person name="Allen A.W."/>
            <person name="Alvarado L."/>
            <person name="Arachchi H.M."/>
            <person name="Berlin A.M."/>
            <person name="Chapman S.B."/>
            <person name="Gainer-Dewar J."/>
            <person name="Goldberg J."/>
            <person name="Griggs A."/>
            <person name="Gujja S."/>
            <person name="Hansen M."/>
            <person name="Howarth C."/>
            <person name="Imamovic A."/>
            <person name="Ireland A."/>
            <person name="Larimer J."/>
            <person name="McCowan C."/>
            <person name="Murphy C."/>
            <person name="Pearson M."/>
            <person name="Poon T.W."/>
            <person name="Priest M."/>
            <person name="Roberts A."/>
            <person name="Saif S."/>
            <person name="Shea T."/>
            <person name="Sisk P."/>
            <person name="Sykes S."/>
            <person name="Wortman J."/>
            <person name="Nusbaum C."/>
            <person name="Birren B."/>
        </authorList>
    </citation>
    <scope>NUCLEOTIDE SEQUENCE [LARGE SCALE GENOMIC DNA]</scope>
    <source>
        <strain evidence="12">maculatus3</strain>
    </source>
</reference>
<dbReference type="Proteomes" id="UP000075901">
    <property type="component" value="Unassembled WGS sequence"/>
</dbReference>
<name>A0A182S7G6_9DIPT</name>
<dbReference type="AlphaFoldDB" id="A0A182S7G6"/>
<evidence type="ECO:0000313" key="11">
    <source>
        <dbReference type="EnsemblMetazoa" id="AMAM001217-PA"/>
    </source>
</evidence>
<dbReference type="InterPro" id="IPR004117">
    <property type="entry name" value="7tm6_olfct_rcpt"/>
</dbReference>
<dbReference type="GO" id="GO:0004984">
    <property type="term" value="F:olfactory receptor activity"/>
    <property type="evidence" value="ECO:0007669"/>
    <property type="project" value="InterPro"/>
</dbReference>
<evidence type="ECO:0000256" key="8">
    <source>
        <dbReference type="ARBA" id="ARBA00023170"/>
    </source>
</evidence>
<accession>A0A182S7G6</accession>
<evidence type="ECO:0000256" key="5">
    <source>
        <dbReference type="ARBA" id="ARBA00022725"/>
    </source>
</evidence>
<proteinExistence type="predicted"/>
<evidence type="ECO:0000256" key="10">
    <source>
        <dbReference type="SAM" id="Phobius"/>
    </source>
</evidence>
<evidence type="ECO:0000256" key="1">
    <source>
        <dbReference type="ARBA" id="ARBA00004651"/>
    </source>
</evidence>
<dbReference type="EnsemblMetazoa" id="AMAM001217-RA">
    <property type="protein sequence ID" value="AMAM001217-PA"/>
    <property type="gene ID" value="AMAM001217"/>
</dbReference>
<evidence type="ECO:0000256" key="9">
    <source>
        <dbReference type="ARBA" id="ARBA00023224"/>
    </source>
</evidence>
<dbReference type="GO" id="GO:0005886">
    <property type="term" value="C:plasma membrane"/>
    <property type="evidence" value="ECO:0007669"/>
    <property type="project" value="UniProtKB-SubCell"/>
</dbReference>
<reference evidence="11" key="2">
    <citation type="submission" date="2020-05" db="UniProtKB">
        <authorList>
            <consortium name="EnsemblMetazoa"/>
        </authorList>
    </citation>
    <scope>IDENTIFICATION</scope>
    <source>
        <strain evidence="11">maculatus3</strain>
    </source>
</reference>
<dbReference type="GO" id="GO:0007165">
    <property type="term" value="P:signal transduction"/>
    <property type="evidence" value="ECO:0007669"/>
    <property type="project" value="UniProtKB-KW"/>
</dbReference>
<dbReference type="Pfam" id="PF02949">
    <property type="entry name" value="7tm_6"/>
    <property type="match status" value="1"/>
</dbReference>
<evidence type="ECO:0000313" key="12">
    <source>
        <dbReference type="Proteomes" id="UP000075901"/>
    </source>
</evidence>
<keyword evidence="7 10" id="KW-0472">Membrane</keyword>
<evidence type="ECO:0000256" key="7">
    <source>
        <dbReference type="ARBA" id="ARBA00023136"/>
    </source>
</evidence>
<dbReference type="VEuPathDB" id="VectorBase:AMAM001217"/>
<feature type="transmembrane region" description="Helical" evidence="10">
    <location>
        <begin position="35"/>
        <end position="55"/>
    </location>
</feature>
<sequence length="124" mass="14389">MPREAARDELADIIQVHQRALECTALMVQALRPVLLVQLVFCVFIWCLMMLYFTIAAEELTKCVYACGWPGMDLEIQQGLQMVLHRTQWPVGIQAGKFCFVDMERFQKMVNMSYSFFIVLKDAF</sequence>
<dbReference type="GO" id="GO:0005549">
    <property type="term" value="F:odorant binding"/>
    <property type="evidence" value="ECO:0007669"/>
    <property type="project" value="InterPro"/>
</dbReference>
<evidence type="ECO:0000256" key="6">
    <source>
        <dbReference type="ARBA" id="ARBA00022989"/>
    </source>
</evidence>
<keyword evidence="9" id="KW-0807">Transducer</keyword>
<protein>
    <recommendedName>
        <fullName evidence="13">Odorant receptor</fullName>
    </recommendedName>
</protein>
<keyword evidence="2" id="KW-1003">Cell membrane</keyword>
<organism evidence="11 12">
    <name type="scientific">Anopheles maculatus</name>
    <dbReference type="NCBI Taxonomy" id="74869"/>
    <lineage>
        <taxon>Eukaryota</taxon>
        <taxon>Metazoa</taxon>
        <taxon>Ecdysozoa</taxon>
        <taxon>Arthropoda</taxon>
        <taxon>Hexapoda</taxon>
        <taxon>Insecta</taxon>
        <taxon>Pterygota</taxon>
        <taxon>Neoptera</taxon>
        <taxon>Endopterygota</taxon>
        <taxon>Diptera</taxon>
        <taxon>Nematocera</taxon>
        <taxon>Culicoidea</taxon>
        <taxon>Culicidae</taxon>
        <taxon>Anophelinae</taxon>
        <taxon>Anopheles</taxon>
        <taxon>Anopheles maculatus group</taxon>
    </lineage>
</organism>
<keyword evidence="6 10" id="KW-1133">Transmembrane helix</keyword>
<evidence type="ECO:0000256" key="4">
    <source>
        <dbReference type="ARBA" id="ARBA00022692"/>
    </source>
</evidence>
<keyword evidence="3" id="KW-0716">Sensory transduction</keyword>